<dbReference type="SUPFAM" id="SSF55347">
    <property type="entry name" value="Glyceraldehyde-3-phosphate dehydrogenase-like, C-terminal domain"/>
    <property type="match status" value="1"/>
</dbReference>
<proteinExistence type="predicted"/>
<dbReference type="RefSeq" id="WP_308711922.1">
    <property type="nucleotide sequence ID" value="NZ_JAVHUY010000007.1"/>
</dbReference>
<dbReference type="Gene3D" id="3.30.360.10">
    <property type="entry name" value="Dihydrodipicolinate Reductase, domain 2"/>
    <property type="match status" value="1"/>
</dbReference>
<name>A0ABU0ZC62_9ACTN</name>
<dbReference type="InterPro" id="IPR000683">
    <property type="entry name" value="Gfo/Idh/MocA-like_OxRdtase_N"/>
</dbReference>
<comment type="caution">
    <text evidence="2">The sequence shown here is derived from an EMBL/GenBank/DDBJ whole genome shotgun (WGS) entry which is preliminary data.</text>
</comment>
<dbReference type="Proteomes" id="UP001230908">
    <property type="component" value="Unassembled WGS sequence"/>
</dbReference>
<sequence>MRRVIQCGVGGYGELWLETLGKARDRVDVVGLVDTNVDALGAAGARLGVDSSRQFTDLAEALAQVDADSLVCVVPPAFHETVVSAALKAGLHVLTEKPLADTMAASRRLAELADASPGALMVAQKGRFHPWVKRFRSALEHSEVGPLGHLTVTFRAAEFFWGIGSNFRHRMADPLLTEMSIHHFDLIRALLGVNAVSVSGASWNPPGSGFEGDVAASLVFQMEGDVPVVYTAYIRSSGDLTSWYGDIRAECDRGAVTMVAPSLYLATRGAHQGVRSEDFRAPAQELASVGHPHDGQALAFAEFLAATDEGREPESGARENLQSVAMMFAAIDACRSGATAYIADYVS</sequence>
<accession>A0ABU0ZC62</accession>
<evidence type="ECO:0000313" key="2">
    <source>
        <dbReference type="EMBL" id="MDQ7904651.1"/>
    </source>
</evidence>
<keyword evidence="3" id="KW-1185">Reference proteome</keyword>
<feature type="domain" description="Gfo/Idh/MocA-like oxidoreductase N-terminal" evidence="1">
    <location>
        <begin position="3"/>
        <end position="123"/>
    </location>
</feature>
<protein>
    <submittedName>
        <fullName evidence="2">Gfo/Idh/MocA family oxidoreductase</fullName>
    </submittedName>
</protein>
<dbReference type="PANTHER" id="PTHR43708">
    <property type="entry name" value="CONSERVED EXPRESSED OXIDOREDUCTASE (EUROFUNG)"/>
    <property type="match status" value="1"/>
</dbReference>
<dbReference type="InterPro" id="IPR051317">
    <property type="entry name" value="Gfo/Idh/MocA_oxidoreduct"/>
</dbReference>
<dbReference type="SUPFAM" id="SSF51735">
    <property type="entry name" value="NAD(P)-binding Rossmann-fold domains"/>
    <property type="match status" value="1"/>
</dbReference>
<dbReference type="Gene3D" id="3.40.50.720">
    <property type="entry name" value="NAD(P)-binding Rossmann-like Domain"/>
    <property type="match status" value="1"/>
</dbReference>
<gene>
    <name evidence="2" type="ORF">RB614_08960</name>
</gene>
<evidence type="ECO:0000259" key="1">
    <source>
        <dbReference type="Pfam" id="PF01408"/>
    </source>
</evidence>
<organism evidence="2 3">
    <name type="scientific">Phytohabitans maris</name>
    <dbReference type="NCBI Taxonomy" id="3071409"/>
    <lineage>
        <taxon>Bacteria</taxon>
        <taxon>Bacillati</taxon>
        <taxon>Actinomycetota</taxon>
        <taxon>Actinomycetes</taxon>
        <taxon>Micromonosporales</taxon>
        <taxon>Micromonosporaceae</taxon>
    </lineage>
</organism>
<evidence type="ECO:0000313" key="3">
    <source>
        <dbReference type="Proteomes" id="UP001230908"/>
    </source>
</evidence>
<reference evidence="2 3" key="1">
    <citation type="submission" date="2023-08" db="EMBL/GenBank/DDBJ databases">
        <title>Phytohabitans sansha sp. nov., isolated from marine sediment.</title>
        <authorList>
            <person name="Zhao Y."/>
            <person name="Yi K."/>
        </authorList>
    </citation>
    <scope>NUCLEOTIDE SEQUENCE [LARGE SCALE GENOMIC DNA]</scope>
    <source>
        <strain evidence="2 3">ZYX-F-186</strain>
    </source>
</reference>
<dbReference type="InterPro" id="IPR036291">
    <property type="entry name" value="NAD(P)-bd_dom_sf"/>
</dbReference>
<dbReference type="Pfam" id="PF01408">
    <property type="entry name" value="GFO_IDH_MocA"/>
    <property type="match status" value="1"/>
</dbReference>
<dbReference type="EMBL" id="JAVHUY010000007">
    <property type="protein sequence ID" value="MDQ7904651.1"/>
    <property type="molecule type" value="Genomic_DNA"/>
</dbReference>
<dbReference type="PANTHER" id="PTHR43708:SF8">
    <property type="entry name" value="OXIDOREDUCTASE"/>
    <property type="match status" value="1"/>
</dbReference>